<accession>A0AAV0CR48</accession>
<dbReference type="PROSITE" id="PS51257">
    <property type="entry name" value="PROKAR_LIPOPROTEIN"/>
    <property type="match status" value="1"/>
</dbReference>
<dbReference type="EMBL" id="CAMAPF010000035">
    <property type="protein sequence ID" value="CAH9081018.1"/>
    <property type="molecule type" value="Genomic_DNA"/>
</dbReference>
<keyword evidence="3" id="KW-1185">Reference proteome</keyword>
<comment type="caution">
    <text evidence="2">The sequence shown here is derived from an EMBL/GenBank/DDBJ whole genome shotgun (WGS) entry which is preliminary data.</text>
</comment>
<gene>
    <name evidence="2" type="ORF">CEPIT_LOCUS7581</name>
</gene>
<dbReference type="Proteomes" id="UP001152523">
    <property type="component" value="Unassembled WGS sequence"/>
</dbReference>
<keyword evidence="1" id="KW-0812">Transmembrane</keyword>
<keyword evidence="1" id="KW-0472">Membrane</keyword>
<sequence length="110" mass="11507">MKGFHWKCADDDTIRKPKTVVCLSYFTIAFFVIGCALLAMGIPTSGKSAGKSCPSVPTTDPTVAYAPSFQEPHSTKVCTALAAPIVGGIVVLFHAVSGALYYVYAADSAS</sequence>
<reference evidence="2" key="1">
    <citation type="submission" date="2022-07" db="EMBL/GenBank/DDBJ databases">
        <authorList>
            <person name="Macas J."/>
            <person name="Novak P."/>
            <person name="Neumann P."/>
        </authorList>
    </citation>
    <scope>NUCLEOTIDE SEQUENCE</scope>
</reference>
<protein>
    <submittedName>
        <fullName evidence="2">Uncharacterized protein</fullName>
    </submittedName>
</protein>
<evidence type="ECO:0000313" key="3">
    <source>
        <dbReference type="Proteomes" id="UP001152523"/>
    </source>
</evidence>
<name>A0AAV0CR48_9ASTE</name>
<evidence type="ECO:0000313" key="2">
    <source>
        <dbReference type="EMBL" id="CAH9081018.1"/>
    </source>
</evidence>
<feature type="transmembrane region" description="Helical" evidence="1">
    <location>
        <begin position="20"/>
        <end position="42"/>
    </location>
</feature>
<feature type="transmembrane region" description="Helical" evidence="1">
    <location>
        <begin position="81"/>
        <end position="104"/>
    </location>
</feature>
<keyword evidence="1" id="KW-1133">Transmembrane helix</keyword>
<organism evidence="2 3">
    <name type="scientific">Cuscuta epithymum</name>
    <dbReference type="NCBI Taxonomy" id="186058"/>
    <lineage>
        <taxon>Eukaryota</taxon>
        <taxon>Viridiplantae</taxon>
        <taxon>Streptophyta</taxon>
        <taxon>Embryophyta</taxon>
        <taxon>Tracheophyta</taxon>
        <taxon>Spermatophyta</taxon>
        <taxon>Magnoliopsida</taxon>
        <taxon>eudicotyledons</taxon>
        <taxon>Gunneridae</taxon>
        <taxon>Pentapetalae</taxon>
        <taxon>asterids</taxon>
        <taxon>lamiids</taxon>
        <taxon>Solanales</taxon>
        <taxon>Convolvulaceae</taxon>
        <taxon>Cuscuteae</taxon>
        <taxon>Cuscuta</taxon>
        <taxon>Cuscuta subgen. Cuscuta</taxon>
    </lineage>
</organism>
<dbReference type="AlphaFoldDB" id="A0AAV0CR48"/>
<proteinExistence type="predicted"/>
<evidence type="ECO:0000256" key="1">
    <source>
        <dbReference type="SAM" id="Phobius"/>
    </source>
</evidence>